<name>A0ABS4JHG7_9BACL</name>
<gene>
    <name evidence="3" type="ORF">J2Z69_001582</name>
</gene>
<comment type="caution">
    <text evidence="3">The sequence shown here is derived from an EMBL/GenBank/DDBJ whole genome shotgun (WGS) entry which is preliminary data.</text>
</comment>
<keyword evidence="1" id="KW-0472">Membrane</keyword>
<reference evidence="3 4" key="1">
    <citation type="submission" date="2021-03" db="EMBL/GenBank/DDBJ databases">
        <title>Genomic Encyclopedia of Type Strains, Phase IV (KMG-IV): sequencing the most valuable type-strain genomes for metagenomic binning, comparative biology and taxonomic classification.</title>
        <authorList>
            <person name="Goeker M."/>
        </authorList>
    </citation>
    <scope>NUCLEOTIDE SEQUENCE [LARGE SCALE GENOMIC DNA]</scope>
    <source>
        <strain evidence="3 4">DSM 26806</strain>
    </source>
</reference>
<dbReference type="SMART" id="SM00240">
    <property type="entry name" value="FHA"/>
    <property type="match status" value="1"/>
</dbReference>
<evidence type="ECO:0000313" key="4">
    <source>
        <dbReference type="Proteomes" id="UP001519288"/>
    </source>
</evidence>
<dbReference type="Proteomes" id="UP001519288">
    <property type="component" value="Unassembled WGS sequence"/>
</dbReference>
<dbReference type="Pfam" id="PF00498">
    <property type="entry name" value="FHA"/>
    <property type="match status" value="1"/>
</dbReference>
<dbReference type="CDD" id="cd00060">
    <property type="entry name" value="FHA"/>
    <property type="match status" value="1"/>
</dbReference>
<protein>
    <recommendedName>
        <fullName evidence="2">FHA domain-containing protein</fullName>
    </recommendedName>
</protein>
<keyword evidence="1" id="KW-0812">Transmembrane</keyword>
<evidence type="ECO:0000259" key="2">
    <source>
        <dbReference type="PROSITE" id="PS50006"/>
    </source>
</evidence>
<dbReference type="InterPro" id="IPR008984">
    <property type="entry name" value="SMAD_FHA_dom_sf"/>
</dbReference>
<proteinExistence type="predicted"/>
<keyword evidence="4" id="KW-1185">Reference proteome</keyword>
<evidence type="ECO:0000313" key="3">
    <source>
        <dbReference type="EMBL" id="MBP2000551.1"/>
    </source>
</evidence>
<dbReference type="Gene3D" id="2.60.200.20">
    <property type="match status" value="1"/>
</dbReference>
<dbReference type="SUPFAM" id="SSF49879">
    <property type="entry name" value="SMAD/FHA domain"/>
    <property type="match status" value="1"/>
</dbReference>
<feature type="domain" description="FHA" evidence="2">
    <location>
        <begin position="492"/>
        <end position="542"/>
    </location>
</feature>
<feature type="transmembrane region" description="Helical" evidence="1">
    <location>
        <begin position="310"/>
        <end position="332"/>
    </location>
</feature>
<organism evidence="3 4">
    <name type="scientific">Paenibacillus shirakamiensis</name>
    <dbReference type="NCBI Taxonomy" id="1265935"/>
    <lineage>
        <taxon>Bacteria</taxon>
        <taxon>Bacillati</taxon>
        <taxon>Bacillota</taxon>
        <taxon>Bacilli</taxon>
        <taxon>Bacillales</taxon>
        <taxon>Paenibacillaceae</taxon>
        <taxon>Paenibacillus</taxon>
    </lineage>
</organism>
<dbReference type="PROSITE" id="PS50006">
    <property type="entry name" value="FHA_DOMAIN"/>
    <property type="match status" value="1"/>
</dbReference>
<dbReference type="Pfam" id="PF19909">
    <property type="entry name" value="DUF6382"/>
    <property type="match status" value="1"/>
</dbReference>
<evidence type="ECO:0000256" key="1">
    <source>
        <dbReference type="SAM" id="Phobius"/>
    </source>
</evidence>
<keyword evidence="1" id="KW-1133">Transmembrane helix</keyword>
<sequence>MHEFQVDYVHHGGTFMVLTTEPPLQSSDLSHVQCSMMASVNIPHLLKMNVKEIDLYIRLQYDIQGKRMLSQRMRGDRMSMPEFYAFFIQIVRALQECNQYMLHPSSYRIHEEFIFVEGELGSGKLYFTYIPLQQLNVGPSVASQISSLIMKCMTCVTQLEGGGIQKLVQMCNDEAFSLDGLLRLLQKLLAGEEQGQMYYQLPYSESPISQERTSTTSVTCYREDQRDCELDSEDRIHNQSHLNKNKYSMSVPISKPNHLDPATLMRPESTELDEKVLWITGKTRTYVMLTALLASALSWKLAYLDHISTSTLYISAGLTLLFILGMVSALRWRRHDNQHNQKPIKNSNDQASDENFSKRGWNEKAWRWNDKPLEEDNFYKNLAYVPQSPNLNHLVQSGNGDLLEKDVTSYSHISSHADISDAWQLSRSGTPSSKFENTKMNPAFHTELLNPPFPQATTLLTQDSSVMNTPFLERKEATNGVKEDIPLTGASFVIGRSQEVVQYVDKTVGISRAHVEVALEGKTYTIKDLGSRNGTKLKGEPMAPYKAYPLANGDVFSIASTEFKLCLG</sequence>
<dbReference type="RefSeq" id="WP_342591569.1">
    <property type="nucleotide sequence ID" value="NZ_JAGGLD010000002.1"/>
</dbReference>
<dbReference type="InterPro" id="IPR000253">
    <property type="entry name" value="FHA_dom"/>
</dbReference>
<dbReference type="EMBL" id="JAGGLD010000002">
    <property type="protein sequence ID" value="MBP2000551.1"/>
    <property type="molecule type" value="Genomic_DNA"/>
</dbReference>
<dbReference type="InterPro" id="IPR045962">
    <property type="entry name" value="DUF6382"/>
</dbReference>
<accession>A0ABS4JHG7</accession>